<sequence length="290" mass="33471">MIKIKNLSYSIKSKRILEDINLTINHGDAVALVGPNGAGKSTLIDCIAGNKNIKKGEIIGKEIINNKYQSSILYQQTYFSDYMKVHHIIKLFQSLYDSPLNNDEIFEITGFEKRVLQTEANKLSGGQKRILDVALALIGNPKFIIFDEPTTGMDTNTRKRFYQLIEQLKSEGRTILFTSHYIEEVEHLADRIIVMDKGKIIRDSTPRTIRKETYLKQVEIPVRFMKFISKQKINIIHQNENYVVFNTLEIDNVLKQLIENNISFKDIQITNESLLERIFKVVEDDGDEEI</sequence>
<evidence type="ECO:0000259" key="4">
    <source>
        <dbReference type="PROSITE" id="PS50893"/>
    </source>
</evidence>
<dbReference type="CDD" id="cd03230">
    <property type="entry name" value="ABC_DR_subfamily_A"/>
    <property type="match status" value="1"/>
</dbReference>
<evidence type="ECO:0000256" key="1">
    <source>
        <dbReference type="ARBA" id="ARBA00022448"/>
    </source>
</evidence>
<dbReference type="AlphaFoldDB" id="A0AAE6X0G9"/>
<dbReference type="PROSITE" id="PS50893">
    <property type="entry name" value="ABC_TRANSPORTER_2"/>
    <property type="match status" value="1"/>
</dbReference>
<feature type="domain" description="ABC transporter" evidence="4">
    <location>
        <begin position="2"/>
        <end position="222"/>
    </location>
</feature>
<dbReference type="InterPro" id="IPR003593">
    <property type="entry name" value="AAA+_ATPase"/>
</dbReference>
<keyword evidence="3 5" id="KW-0067">ATP-binding</keyword>
<name>A0AAE6X0G9_9STAP</name>
<keyword evidence="2" id="KW-0547">Nucleotide-binding</keyword>
<dbReference type="InterPro" id="IPR003439">
    <property type="entry name" value="ABC_transporter-like_ATP-bd"/>
</dbReference>
<dbReference type="InterPro" id="IPR050763">
    <property type="entry name" value="ABC_transporter_ATP-binding"/>
</dbReference>
<dbReference type="Pfam" id="PF00005">
    <property type="entry name" value="ABC_tran"/>
    <property type="match status" value="1"/>
</dbReference>
<organism evidence="5 6">
    <name type="scientific">Macrococcoides canis</name>
    <dbReference type="NCBI Taxonomy" id="1855823"/>
    <lineage>
        <taxon>Bacteria</taxon>
        <taxon>Bacillati</taxon>
        <taxon>Bacillota</taxon>
        <taxon>Bacilli</taxon>
        <taxon>Bacillales</taxon>
        <taxon>Staphylococcaceae</taxon>
        <taxon>Macrococcoides</taxon>
    </lineage>
</organism>
<dbReference type="InterPro" id="IPR027417">
    <property type="entry name" value="P-loop_NTPase"/>
</dbReference>
<dbReference type="GO" id="GO:0016887">
    <property type="term" value="F:ATP hydrolysis activity"/>
    <property type="evidence" value="ECO:0007669"/>
    <property type="project" value="InterPro"/>
</dbReference>
<dbReference type="RefSeq" id="WP_164953012.1">
    <property type="nucleotide sequence ID" value="NZ_CP047363.1"/>
</dbReference>
<dbReference type="PANTHER" id="PTHR42711:SF17">
    <property type="entry name" value="ABC TRANSPORTER ATP-BINDING PROTEIN"/>
    <property type="match status" value="1"/>
</dbReference>
<evidence type="ECO:0000313" key="5">
    <source>
        <dbReference type="EMBL" id="QIH77492.1"/>
    </source>
</evidence>
<evidence type="ECO:0000256" key="3">
    <source>
        <dbReference type="ARBA" id="ARBA00022840"/>
    </source>
</evidence>
<dbReference type="SMART" id="SM00382">
    <property type="entry name" value="AAA"/>
    <property type="match status" value="1"/>
</dbReference>
<dbReference type="GO" id="GO:0005524">
    <property type="term" value="F:ATP binding"/>
    <property type="evidence" value="ECO:0007669"/>
    <property type="project" value="UniProtKB-KW"/>
</dbReference>
<dbReference type="SUPFAM" id="SSF52540">
    <property type="entry name" value="P-loop containing nucleoside triphosphate hydrolases"/>
    <property type="match status" value="1"/>
</dbReference>
<dbReference type="Proteomes" id="UP000501122">
    <property type="component" value="Chromosome"/>
</dbReference>
<accession>A0AAE6X0G9</accession>
<protein>
    <submittedName>
        <fullName evidence="5">ATP-binding cassette domain-containing protein</fullName>
    </submittedName>
</protein>
<keyword evidence="1" id="KW-0813">Transport</keyword>
<dbReference type="PANTHER" id="PTHR42711">
    <property type="entry name" value="ABC TRANSPORTER ATP-BINDING PROTEIN"/>
    <property type="match status" value="1"/>
</dbReference>
<gene>
    <name evidence="5" type="ORF">GTN30_02270</name>
</gene>
<evidence type="ECO:0000313" key="6">
    <source>
        <dbReference type="Proteomes" id="UP000501122"/>
    </source>
</evidence>
<evidence type="ECO:0000256" key="2">
    <source>
        <dbReference type="ARBA" id="ARBA00022741"/>
    </source>
</evidence>
<reference evidence="5" key="1">
    <citation type="journal article" date="2020" name="Antimicrob. Agents Chemother.">
        <title>The novel macrolide resistance genes mef(D), msr(F) and msr(H) are present on resistance islands in Macrococcus canis, Macrococcus caseolyticus and Staphylococcus aureus.</title>
        <authorList>
            <person name="Schwendener S."/>
            <person name="Dona V."/>
            <person name="Perreten V."/>
        </authorList>
    </citation>
    <scope>NUCLEOTIDE SEQUENCE</scope>
    <source>
        <strain evidence="5">Epi0076A</strain>
    </source>
</reference>
<dbReference type="Gene3D" id="3.40.50.300">
    <property type="entry name" value="P-loop containing nucleotide triphosphate hydrolases"/>
    <property type="match status" value="1"/>
</dbReference>
<dbReference type="EMBL" id="CP047363">
    <property type="protein sequence ID" value="QIH77492.1"/>
    <property type="molecule type" value="Genomic_DNA"/>
</dbReference>
<proteinExistence type="predicted"/>